<dbReference type="KEGG" id="aup:AsAng_0004620"/>
<dbReference type="Proteomes" id="UP001060919">
    <property type="component" value="Chromosome"/>
</dbReference>
<reference evidence="1" key="1">
    <citation type="submission" date="2022-09" db="EMBL/GenBank/DDBJ databases">
        <title>Aureispira anguillicida sp. nov., isolated from Leptocephalus of Japanese eel Anguilla japonica.</title>
        <authorList>
            <person name="Yuasa K."/>
            <person name="Mekata T."/>
            <person name="Ikunari K."/>
        </authorList>
    </citation>
    <scope>NUCLEOTIDE SEQUENCE</scope>
    <source>
        <strain evidence="1">EL160426</strain>
    </source>
</reference>
<gene>
    <name evidence="1" type="ORF">AsAng_0004620</name>
</gene>
<keyword evidence="2" id="KW-1185">Reference proteome</keyword>
<protein>
    <submittedName>
        <fullName evidence="1">Uncharacterized protein</fullName>
    </submittedName>
</protein>
<dbReference type="EMBL" id="AP026867">
    <property type="protein sequence ID" value="BDS09757.1"/>
    <property type="molecule type" value="Genomic_DNA"/>
</dbReference>
<dbReference type="AlphaFoldDB" id="A0A915YAZ5"/>
<evidence type="ECO:0000313" key="2">
    <source>
        <dbReference type="Proteomes" id="UP001060919"/>
    </source>
</evidence>
<organism evidence="1 2">
    <name type="scientific">Aureispira anguillae</name>
    <dbReference type="NCBI Taxonomy" id="2864201"/>
    <lineage>
        <taxon>Bacteria</taxon>
        <taxon>Pseudomonadati</taxon>
        <taxon>Bacteroidota</taxon>
        <taxon>Saprospiria</taxon>
        <taxon>Saprospirales</taxon>
        <taxon>Saprospiraceae</taxon>
        <taxon>Aureispira</taxon>
    </lineage>
</organism>
<accession>A0A915YAZ5</accession>
<evidence type="ECO:0000313" key="1">
    <source>
        <dbReference type="EMBL" id="BDS09757.1"/>
    </source>
</evidence>
<name>A0A915YAZ5_9BACT</name>
<proteinExistence type="predicted"/>
<sequence>MLDFKEVKGLKKRARQKEKLILAPIMTKRQGRSIKKCYF</sequence>